<feature type="domain" description="KOW" evidence="4">
    <location>
        <begin position="157"/>
        <end position="184"/>
    </location>
</feature>
<dbReference type="GO" id="GO:0031564">
    <property type="term" value="P:transcription antitermination"/>
    <property type="evidence" value="ECO:0007669"/>
    <property type="project" value="UniProtKB-KW"/>
</dbReference>
<dbReference type="RefSeq" id="WP_186292331.1">
    <property type="nucleotide sequence ID" value="NZ_CATKVU010000006.1"/>
</dbReference>
<gene>
    <name evidence="5" type="ORF">ONT23_09630</name>
</gene>
<comment type="caution">
    <text evidence="5">The sequence shown here is derived from an EMBL/GenBank/DDBJ whole genome shotgun (WGS) entry which is preliminary data.</text>
</comment>
<dbReference type="Pfam" id="PF02357">
    <property type="entry name" value="NusG"/>
    <property type="match status" value="1"/>
</dbReference>
<evidence type="ECO:0000256" key="1">
    <source>
        <dbReference type="ARBA" id="ARBA00022814"/>
    </source>
</evidence>
<sequence length="212" mass="24382">MMKETNIQSQVTSTIAGDDGEAVEKSEGYVAENGFVATEPMHWYVACVRVNYEKKFKLLIEQNFKDKKNALETWLPLERRIMINSRGKRVVREAVFLTTFVFVRVEDKKLNEIRFRDDVYKMLSEPGKSAPYAIPDTIFDNFRRIVMTGKADIQNHPIKKGDKVRIIDGELVGVVAYVQRIQGKKAIIGDEIRNICGATIEIEMVKLEFFNK</sequence>
<dbReference type="InterPro" id="IPR036735">
    <property type="entry name" value="NGN_dom_sf"/>
</dbReference>
<evidence type="ECO:0000313" key="6">
    <source>
        <dbReference type="Proteomes" id="UP001209168"/>
    </source>
</evidence>
<dbReference type="GO" id="GO:0006354">
    <property type="term" value="P:DNA-templated transcription elongation"/>
    <property type="evidence" value="ECO:0007669"/>
    <property type="project" value="InterPro"/>
</dbReference>
<dbReference type="Gene3D" id="2.30.30.30">
    <property type="match status" value="1"/>
</dbReference>
<dbReference type="InterPro" id="IPR006645">
    <property type="entry name" value="NGN-like_dom"/>
</dbReference>
<dbReference type="PANTHER" id="PTHR30265">
    <property type="entry name" value="RHO-INTERACTING TRANSCRIPTION TERMINATION FACTOR NUSG"/>
    <property type="match status" value="1"/>
</dbReference>
<reference evidence="5" key="1">
    <citation type="submission" date="2022-11" db="EMBL/GenBank/DDBJ databases">
        <title>Genomic repertoires linked with pathogenic potency of arthritogenic Prevotella copri isolated from the gut of rheumatoid arthritis patients.</title>
        <authorList>
            <person name="Nii T."/>
            <person name="Maeda Y."/>
            <person name="Motooka D."/>
            <person name="Naito M."/>
            <person name="Matsumoto Y."/>
            <person name="Ogawa T."/>
            <person name="Oguro-Igashira E."/>
            <person name="Kishikawa T."/>
            <person name="Yamashita M."/>
            <person name="Koizumi S."/>
            <person name="Kurakawa T."/>
            <person name="Okumura R."/>
            <person name="Kayama H."/>
            <person name="Murakami M."/>
            <person name="Sakaguchi T."/>
            <person name="Das B."/>
            <person name="Nakamura S."/>
            <person name="Okada Y."/>
            <person name="Kumanogoh A."/>
            <person name="Takeda K."/>
        </authorList>
    </citation>
    <scope>NUCLEOTIDE SEQUENCE</scope>
    <source>
        <strain evidence="5">H012_8</strain>
    </source>
</reference>
<dbReference type="InterPro" id="IPR043425">
    <property type="entry name" value="NusG-like"/>
</dbReference>
<keyword evidence="2" id="KW-0805">Transcription regulation</keyword>
<name>A0AAW5UTF3_9BACT</name>
<evidence type="ECO:0000313" key="5">
    <source>
        <dbReference type="EMBL" id="MCW4155793.1"/>
    </source>
</evidence>
<evidence type="ECO:0000256" key="3">
    <source>
        <dbReference type="ARBA" id="ARBA00023163"/>
    </source>
</evidence>
<dbReference type="Gene3D" id="3.30.70.940">
    <property type="entry name" value="NusG, N-terminal domain"/>
    <property type="match status" value="1"/>
</dbReference>
<keyword evidence="3" id="KW-0804">Transcription</keyword>
<keyword evidence="1" id="KW-0889">Transcription antitermination</keyword>
<dbReference type="Proteomes" id="UP001209168">
    <property type="component" value="Unassembled WGS sequence"/>
</dbReference>
<dbReference type="SMART" id="SM00739">
    <property type="entry name" value="KOW"/>
    <property type="match status" value="1"/>
</dbReference>
<dbReference type="InterPro" id="IPR005824">
    <property type="entry name" value="KOW"/>
</dbReference>
<organism evidence="5 6">
    <name type="scientific">Segatella copri</name>
    <dbReference type="NCBI Taxonomy" id="165179"/>
    <lineage>
        <taxon>Bacteria</taxon>
        <taxon>Pseudomonadati</taxon>
        <taxon>Bacteroidota</taxon>
        <taxon>Bacteroidia</taxon>
        <taxon>Bacteroidales</taxon>
        <taxon>Prevotellaceae</taxon>
        <taxon>Segatella</taxon>
    </lineage>
</organism>
<dbReference type="PANTHER" id="PTHR30265:SF4">
    <property type="entry name" value="KOW MOTIF FAMILY PROTEIN, EXPRESSED"/>
    <property type="match status" value="1"/>
</dbReference>
<dbReference type="EMBL" id="JAPDVH010000001">
    <property type="protein sequence ID" value="MCW4155793.1"/>
    <property type="molecule type" value="Genomic_DNA"/>
</dbReference>
<dbReference type="SUPFAM" id="SSF82679">
    <property type="entry name" value="N-utilization substance G protein NusG, N-terminal domain"/>
    <property type="match status" value="1"/>
</dbReference>
<proteinExistence type="predicted"/>
<accession>A0AAW5UTF3</accession>
<dbReference type="AlphaFoldDB" id="A0AAW5UTF3"/>
<evidence type="ECO:0000256" key="2">
    <source>
        <dbReference type="ARBA" id="ARBA00023015"/>
    </source>
</evidence>
<evidence type="ECO:0000259" key="4">
    <source>
        <dbReference type="SMART" id="SM00739"/>
    </source>
</evidence>
<dbReference type="InterPro" id="IPR014722">
    <property type="entry name" value="Rib_uL2_dom2"/>
</dbReference>
<protein>
    <recommendedName>
        <fullName evidence="4">KOW domain-containing protein</fullName>
    </recommendedName>
</protein>